<sequence>MPAWADAGGNVVICVKNSGKFTTRYPTVEFQEAAHLDEGGIWPAPYALQEGSPAGEGKVAEVVKAAAS</sequence>
<evidence type="ECO:0000313" key="1">
    <source>
        <dbReference type="EMBL" id="NVM95328.1"/>
    </source>
</evidence>
<protein>
    <submittedName>
        <fullName evidence="1">Uncharacterized protein</fullName>
    </submittedName>
</protein>
<gene>
    <name evidence="1" type="ORF">G6034_10460</name>
</gene>
<name>A0A7Y7IH04_9MICC</name>
<reference evidence="1 2" key="1">
    <citation type="submission" date="2020-02" db="EMBL/GenBank/DDBJ databases">
        <title>Genome sequence of strain AETb3-4.</title>
        <authorList>
            <person name="Gao J."/>
            <person name="Zhang X."/>
        </authorList>
    </citation>
    <scope>NUCLEOTIDE SEQUENCE [LARGE SCALE GENOMIC DNA]</scope>
    <source>
        <strain evidence="1 2">AETb3-4</strain>
    </source>
</reference>
<keyword evidence="2" id="KW-1185">Reference proteome</keyword>
<dbReference type="EMBL" id="JAAMFM010000013">
    <property type="protein sequence ID" value="NVM95328.1"/>
    <property type="molecule type" value="Genomic_DNA"/>
</dbReference>
<organism evidence="1 2">
    <name type="scientific">Arthrobacter wenxiniae</name>
    <dbReference type="NCBI Taxonomy" id="2713570"/>
    <lineage>
        <taxon>Bacteria</taxon>
        <taxon>Bacillati</taxon>
        <taxon>Actinomycetota</taxon>
        <taxon>Actinomycetes</taxon>
        <taxon>Micrococcales</taxon>
        <taxon>Micrococcaceae</taxon>
        <taxon>Arthrobacter</taxon>
    </lineage>
</organism>
<proteinExistence type="predicted"/>
<dbReference type="AlphaFoldDB" id="A0A7Y7IH04"/>
<dbReference type="RefSeq" id="WP_176635053.1">
    <property type="nucleotide sequence ID" value="NZ_JAAMFM010000013.1"/>
</dbReference>
<accession>A0A7Y7IH04</accession>
<evidence type="ECO:0000313" key="2">
    <source>
        <dbReference type="Proteomes" id="UP000543556"/>
    </source>
</evidence>
<comment type="caution">
    <text evidence="1">The sequence shown here is derived from an EMBL/GenBank/DDBJ whole genome shotgun (WGS) entry which is preliminary data.</text>
</comment>
<dbReference type="Proteomes" id="UP000543556">
    <property type="component" value="Unassembled WGS sequence"/>
</dbReference>